<dbReference type="PANTHER" id="PTHR12934">
    <property type="entry name" value="50S RIBOSOMAL PROTEIN L15"/>
    <property type="match status" value="1"/>
</dbReference>
<evidence type="ECO:0000256" key="4">
    <source>
        <dbReference type="HAMAP-Rule" id="MF_01341"/>
    </source>
</evidence>
<dbReference type="RefSeq" id="WP_011889516.1">
    <property type="nucleotide sequence ID" value="NZ_CP041698.1"/>
</dbReference>
<comment type="subunit">
    <text evidence="4">Part of the 50S ribosomal subunit.</text>
</comment>
<keyword evidence="4" id="KW-0699">rRNA-binding</keyword>
<protein>
    <recommendedName>
        <fullName evidence="4">Large ribosomal subunit protein uL15</fullName>
    </recommendedName>
</protein>
<evidence type="ECO:0000256" key="1">
    <source>
        <dbReference type="ARBA" id="ARBA00007320"/>
    </source>
</evidence>
<feature type="region of interest" description="Disordered" evidence="6">
    <location>
        <begin position="1"/>
        <end position="50"/>
    </location>
</feature>
<comment type="caution">
    <text evidence="9">The sequence shown here is derived from an EMBL/GenBank/DDBJ whole genome shotgun (WGS) entry which is preliminary data.</text>
</comment>
<keyword evidence="4" id="KW-0694">RNA-binding</keyword>
<feature type="compositionally biased region" description="Gly residues" evidence="6">
    <location>
        <begin position="21"/>
        <end position="35"/>
    </location>
</feature>
<dbReference type="NCBIfam" id="TIGR01071">
    <property type="entry name" value="rplO_bact"/>
    <property type="match status" value="1"/>
</dbReference>
<dbReference type="InterPro" id="IPR036227">
    <property type="entry name" value="Ribosomal_uL15/eL18_sf"/>
</dbReference>
<dbReference type="Proteomes" id="UP000279908">
    <property type="component" value="Unassembled WGS sequence"/>
</dbReference>
<dbReference type="OMA" id="WFEGGQM"/>
<evidence type="ECO:0000313" key="10">
    <source>
        <dbReference type="Proteomes" id="UP000279908"/>
    </source>
</evidence>
<gene>
    <name evidence="4 8" type="primary">rplO</name>
    <name evidence="9" type="ORF">EKD02_05855</name>
    <name evidence="8" type="ORF">GJ685_00465</name>
</gene>
<evidence type="ECO:0000256" key="6">
    <source>
        <dbReference type="SAM" id="MobiDB-lite"/>
    </source>
</evidence>
<comment type="similarity">
    <text evidence="1 4 5">Belongs to the universal ribosomal protein uL15 family.</text>
</comment>
<dbReference type="AlphaFoldDB" id="A0A432AU21"/>
<evidence type="ECO:0000256" key="5">
    <source>
        <dbReference type="RuleBase" id="RU003888"/>
    </source>
</evidence>
<dbReference type="Gene3D" id="3.100.10.10">
    <property type="match status" value="1"/>
</dbReference>
<dbReference type="InterPro" id="IPR030878">
    <property type="entry name" value="Ribosomal_uL15"/>
</dbReference>
<dbReference type="PROSITE" id="PS50972">
    <property type="entry name" value="PTERIN_BINDING"/>
    <property type="match status" value="1"/>
</dbReference>
<dbReference type="HAMAP" id="MF_01341">
    <property type="entry name" value="Ribosomal_uL15"/>
    <property type="match status" value="1"/>
</dbReference>
<dbReference type="SUPFAM" id="SSF52080">
    <property type="entry name" value="Ribosomal proteins L15p and L18e"/>
    <property type="match status" value="1"/>
</dbReference>
<evidence type="ECO:0000313" key="11">
    <source>
        <dbReference type="Proteomes" id="UP000489351"/>
    </source>
</evidence>
<dbReference type="PROSITE" id="PS00475">
    <property type="entry name" value="RIBOSOMAL_L15"/>
    <property type="match status" value="1"/>
</dbReference>
<evidence type="ECO:0000256" key="3">
    <source>
        <dbReference type="ARBA" id="ARBA00023274"/>
    </source>
</evidence>
<dbReference type="EMBL" id="WUBZ01000001">
    <property type="protein sequence ID" value="MWV53533.1"/>
    <property type="molecule type" value="Genomic_DNA"/>
</dbReference>
<dbReference type="InterPro" id="IPR000489">
    <property type="entry name" value="Pterin-binding_dom"/>
</dbReference>
<keyword evidence="11" id="KW-1185">Reference proteome</keyword>
<organism evidence="9 10">
    <name type="scientific">Chlorobium phaeovibrioides</name>
    <dbReference type="NCBI Taxonomy" id="1094"/>
    <lineage>
        <taxon>Bacteria</taxon>
        <taxon>Pseudomonadati</taxon>
        <taxon>Chlorobiota</taxon>
        <taxon>Chlorobiia</taxon>
        <taxon>Chlorobiales</taxon>
        <taxon>Chlorobiaceae</taxon>
        <taxon>Chlorobium/Pelodictyon group</taxon>
        <taxon>Chlorobium</taxon>
    </lineage>
</organism>
<reference evidence="8 11" key="2">
    <citation type="submission" date="2019-11" db="EMBL/GenBank/DDBJ databases">
        <title>Green- and brown-colored morphotypes of Chlorobia in the stratified aquatic ecosystems of Kandalaksha Gulf (White Sea): A model for study of the accessory genome evolution.</title>
        <authorList>
            <person name="Grouzdev D.S."/>
        </authorList>
    </citation>
    <scope>NUCLEOTIDE SEQUENCE [LARGE SCALE GENOMIC DNA]</scope>
    <source>
        <strain evidence="8 11">ZM</strain>
    </source>
</reference>
<dbReference type="GO" id="GO:0006412">
    <property type="term" value="P:translation"/>
    <property type="evidence" value="ECO:0007669"/>
    <property type="project" value="UniProtKB-UniRule"/>
</dbReference>
<evidence type="ECO:0000313" key="8">
    <source>
        <dbReference type="EMBL" id="MWV53533.1"/>
    </source>
</evidence>
<dbReference type="PANTHER" id="PTHR12934:SF11">
    <property type="entry name" value="LARGE RIBOSOMAL SUBUNIT PROTEIN UL15M"/>
    <property type="match status" value="1"/>
</dbReference>
<comment type="function">
    <text evidence="4">Binds to the 23S rRNA.</text>
</comment>
<evidence type="ECO:0000256" key="2">
    <source>
        <dbReference type="ARBA" id="ARBA00022980"/>
    </source>
</evidence>
<dbReference type="InterPro" id="IPR001196">
    <property type="entry name" value="Ribosomal_uL15_CS"/>
</dbReference>
<dbReference type="Pfam" id="PF00828">
    <property type="entry name" value="Ribosomal_L27A"/>
    <property type="match status" value="1"/>
</dbReference>
<dbReference type="GO" id="GO:0042558">
    <property type="term" value="P:pteridine-containing compound metabolic process"/>
    <property type="evidence" value="ECO:0007669"/>
    <property type="project" value="InterPro"/>
</dbReference>
<dbReference type="EMBL" id="RXYK01000007">
    <property type="protein sequence ID" value="RTY37820.1"/>
    <property type="molecule type" value="Genomic_DNA"/>
</dbReference>
<name>A0A432AU21_CHLPH</name>
<dbReference type="InterPro" id="IPR021131">
    <property type="entry name" value="Ribosomal_uL15/eL18"/>
</dbReference>
<dbReference type="GO" id="GO:0003735">
    <property type="term" value="F:structural constituent of ribosome"/>
    <property type="evidence" value="ECO:0007669"/>
    <property type="project" value="InterPro"/>
</dbReference>
<evidence type="ECO:0000259" key="7">
    <source>
        <dbReference type="PROSITE" id="PS50972"/>
    </source>
</evidence>
<dbReference type="GO" id="GO:0022625">
    <property type="term" value="C:cytosolic large ribosomal subunit"/>
    <property type="evidence" value="ECO:0007669"/>
    <property type="project" value="TreeGrafter"/>
</dbReference>
<feature type="domain" description="Pterin-binding" evidence="7">
    <location>
        <begin position="111"/>
        <end position="185"/>
    </location>
</feature>
<accession>A0A432AU21</accession>
<proteinExistence type="inferred from homology"/>
<dbReference type="Proteomes" id="UP000489351">
    <property type="component" value="Unassembled WGS sequence"/>
</dbReference>
<keyword evidence="3 4" id="KW-0687">Ribonucleoprotein</keyword>
<evidence type="ECO:0000313" key="9">
    <source>
        <dbReference type="EMBL" id="RTY37820.1"/>
    </source>
</evidence>
<dbReference type="GO" id="GO:0019843">
    <property type="term" value="F:rRNA binding"/>
    <property type="evidence" value="ECO:0007669"/>
    <property type="project" value="UniProtKB-UniRule"/>
</dbReference>
<keyword evidence="2 4" id="KW-0689">Ribosomal protein</keyword>
<sequence length="185" mass="19891">MDLSSLRPAKGAVKTKKRVGRGQGTGNGTTAGKGNKGQQSRSGYKRPINEGGQIPVYRRLPKFGFTPIDRKPVTTVNLSQIARWIEIEAVGKEISILDLKNLCHASNSEYFKVLGNGEISVAITITAHAFSKSAEEKIVAAGGSVVKAERTLQEAARVKDLSVEDALLKPKAKVVKVVKPKVKKS</sequence>
<dbReference type="InterPro" id="IPR005749">
    <property type="entry name" value="Ribosomal_uL15_bac-type"/>
</dbReference>
<reference evidence="9 10" key="1">
    <citation type="submission" date="2018-12" db="EMBL/GenBank/DDBJ databases">
        <authorList>
            <person name="Lunina O.N."/>
            <person name="Grouzdev D.S."/>
            <person name="Gorlenko V.M."/>
            <person name="Savvichev A.S."/>
        </authorList>
    </citation>
    <scope>NUCLEOTIDE SEQUENCE [LARGE SCALE GENOMIC DNA]</scope>
    <source>
        <strain evidence="9 10">BrKhr-17</strain>
    </source>
</reference>